<gene>
    <name evidence="1" type="ORF">BROSI_A2307</name>
</gene>
<keyword evidence="2" id="KW-1185">Reference proteome</keyword>
<sequence>MNIFVTYHPLVRKFPLKRCRDVSVGGLTEISEIFSWFQGATKAA</sequence>
<evidence type="ECO:0000313" key="1">
    <source>
        <dbReference type="EMBL" id="GAN33773.1"/>
    </source>
</evidence>
<dbReference type="EMBL" id="BAFN01000001">
    <property type="protein sequence ID" value="GAN33773.1"/>
    <property type="molecule type" value="Genomic_DNA"/>
</dbReference>
<evidence type="ECO:0000313" key="2">
    <source>
        <dbReference type="Proteomes" id="UP000032309"/>
    </source>
</evidence>
<accession>A0ABQ0JYA6</accession>
<proteinExistence type="predicted"/>
<organism evidence="1 2">
    <name type="scientific">Candidatus Brocadia sinica JPN1</name>
    <dbReference type="NCBI Taxonomy" id="1197129"/>
    <lineage>
        <taxon>Bacteria</taxon>
        <taxon>Pseudomonadati</taxon>
        <taxon>Planctomycetota</taxon>
        <taxon>Candidatus Brocadiia</taxon>
        <taxon>Candidatus Brocadiales</taxon>
        <taxon>Candidatus Brocadiaceae</taxon>
        <taxon>Candidatus Brocadia</taxon>
    </lineage>
</organism>
<dbReference type="Proteomes" id="UP000032309">
    <property type="component" value="Unassembled WGS sequence"/>
</dbReference>
<comment type="caution">
    <text evidence="1">The sequence shown here is derived from an EMBL/GenBank/DDBJ whole genome shotgun (WGS) entry which is preliminary data.</text>
</comment>
<reference evidence="2" key="1">
    <citation type="journal article" date="2015" name="Genome Announc.">
        <title>Draft Genome Sequence of an Anaerobic Ammonium-Oxidizing Bacterium, "Candidatus Brocadia sinica".</title>
        <authorList>
            <person name="Oshiki M."/>
            <person name="Shinyako-Hata K."/>
            <person name="Satoh H."/>
            <person name="Okabe S."/>
        </authorList>
    </citation>
    <scope>NUCLEOTIDE SEQUENCE [LARGE SCALE GENOMIC DNA]</scope>
    <source>
        <strain evidence="2">JPN1</strain>
    </source>
</reference>
<protein>
    <submittedName>
        <fullName evidence="1">Phosphoribosylformylglycinamidine</fullName>
    </submittedName>
</protein>
<name>A0ABQ0JYA6_9BACT</name>